<keyword evidence="6" id="KW-0067">ATP-binding</keyword>
<keyword evidence="3" id="KW-0547">Nucleotide-binding</keyword>
<dbReference type="InterPro" id="IPR014001">
    <property type="entry name" value="Helicase_ATP-bd"/>
</dbReference>
<keyword evidence="8" id="KW-0539">Nucleus</keyword>
<dbReference type="InterPro" id="IPR049730">
    <property type="entry name" value="SNF2/RAD54-like_C"/>
</dbReference>
<dbReference type="Gene3D" id="3.40.50.10810">
    <property type="entry name" value="Tandem AAA-ATPase domain"/>
    <property type="match status" value="1"/>
</dbReference>
<dbReference type="Gene3D" id="1.25.10.10">
    <property type="entry name" value="Leucine-rich Repeat Variant"/>
    <property type="match status" value="3"/>
</dbReference>
<evidence type="ECO:0000256" key="1">
    <source>
        <dbReference type="ARBA" id="ARBA00004123"/>
    </source>
</evidence>
<dbReference type="Gene3D" id="3.40.50.300">
    <property type="entry name" value="P-loop containing nucleotide triphosphate hydrolases"/>
    <property type="match status" value="1"/>
</dbReference>
<dbReference type="InterPro" id="IPR016024">
    <property type="entry name" value="ARM-type_fold"/>
</dbReference>
<feature type="region of interest" description="Disordered" evidence="10">
    <location>
        <begin position="249"/>
        <end position="270"/>
    </location>
</feature>
<dbReference type="EMBL" id="KZ772710">
    <property type="protein sequence ID" value="PTQ40717.1"/>
    <property type="molecule type" value="Genomic_DNA"/>
</dbReference>
<name>A0A2R6X3N3_MARPO</name>
<evidence type="ECO:0000256" key="3">
    <source>
        <dbReference type="ARBA" id="ARBA00022741"/>
    </source>
</evidence>
<evidence type="ECO:0008006" key="15">
    <source>
        <dbReference type="Google" id="ProtNLM"/>
    </source>
</evidence>
<dbReference type="SMART" id="SM00487">
    <property type="entry name" value="DEXDc"/>
    <property type="match status" value="1"/>
</dbReference>
<feature type="repeat" description="HEAT" evidence="9">
    <location>
        <begin position="45"/>
        <end position="82"/>
    </location>
</feature>
<dbReference type="GO" id="GO:0005634">
    <property type="term" value="C:nucleus"/>
    <property type="evidence" value="ECO:0007669"/>
    <property type="project" value="UniProtKB-SubCell"/>
</dbReference>
<dbReference type="Pfam" id="PF02985">
    <property type="entry name" value="HEAT"/>
    <property type="match status" value="1"/>
</dbReference>
<dbReference type="PROSITE" id="PS51194">
    <property type="entry name" value="HELICASE_CTER"/>
    <property type="match status" value="1"/>
</dbReference>
<feature type="repeat" description="HEAT" evidence="9">
    <location>
        <begin position="618"/>
        <end position="655"/>
    </location>
</feature>
<comment type="subcellular location">
    <subcellularLocation>
        <location evidence="1">Nucleus</location>
    </subcellularLocation>
</comment>
<keyword evidence="5" id="KW-0347">Helicase</keyword>
<dbReference type="CDD" id="cd18793">
    <property type="entry name" value="SF2_C_SNF"/>
    <property type="match status" value="1"/>
</dbReference>
<dbReference type="OrthoDB" id="10252227at2759"/>
<gene>
    <name evidence="13" type="ORF">MARPO_0038s0059</name>
</gene>
<evidence type="ECO:0000259" key="11">
    <source>
        <dbReference type="PROSITE" id="PS51192"/>
    </source>
</evidence>
<dbReference type="InterPro" id="IPR038718">
    <property type="entry name" value="SNF2-like_sf"/>
</dbReference>
<keyword evidence="4" id="KW-0378">Hydrolase</keyword>
<evidence type="ECO:0000313" key="13">
    <source>
        <dbReference type="EMBL" id="PTQ40717.1"/>
    </source>
</evidence>
<feature type="domain" description="Helicase C-terminal" evidence="12">
    <location>
        <begin position="1848"/>
        <end position="2021"/>
    </location>
</feature>
<dbReference type="GO" id="GO:0005524">
    <property type="term" value="F:ATP binding"/>
    <property type="evidence" value="ECO:0007669"/>
    <property type="project" value="UniProtKB-KW"/>
</dbReference>
<dbReference type="EMBL" id="KZ772710">
    <property type="protein sequence ID" value="PTQ40715.1"/>
    <property type="molecule type" value="Genomic_DNA"/>
</dbReference>
<dbReference type="PROSITE" id="PS50077">
    <property type="entry name" value="HEAT_REPEAT"/>
    <property type="match status" value="2"/>
</dbReference>
<evidence type="ECO:0000256" key="5">
    <source>
        <dbReference type="ARBA" id="ARBA00022806"/>
    </source>
</evidence>
<dbReference type="SUPFAM" id="SSF52540">
    <property type="entry name" value="P-loop containing nucleoside triphosphate hydrolases"/>
    <property type="match status" value="2"/>
</dbReference>
<dbReference type="InterPro" id="IPR044972">
    <property type="entry name" value="Mot1"/>
</dbReference>
<organism evidence="13 14">
    <name type="scientific">Marchantia polymorpha</name>
    <name type="common">Common liverwort</name>
    <name type="synonym">Marchantia aquatica</name>
    <dbReference type="NCBI Taxonomy" id="3197"/>
    <lineage>
        <taxon>Eukaryota</taxon>
        <taxon>Viridiplantae</taxon>
        <taxon>Streptophyta</taxon>
        <taxon>Embryophyta</taxon>
        <taxon>Marchantiophyta</taxon>
        <taxon>Marchantiopsida</taxon>
        <taxon>Marchantiidae</taxon>
        <taxon>Marchantiales</taxon>
        <taxon>Marchantiaceae</taxon>
        <taxon>Marchantia</taxon>
    </lineage>
</organism>
<dbReference type="InterPro" id="IPR001650">
    <property type="entry name" value="Helicase_C-like"/>
</dbReference>
<accession>A0A2R6X3N3</accession>
<dbReference type="EMBL" id="KZ772710">
    <property type="protein sequence ID" value="PTQ40720.1"/>
    <property type="molecule type" value="Genomic_DNA"/>
</dbReference>
<dbReference type="CDD" id="cd17999">
    <property type="entry name" value="DEXHc_Mot1"/>
    <property type="match status" value="1"/>
</dbReference>
<keyword evidence="14" id="KW-1185">Reference proteome</keyword>
<feature type="region of interest" description="Disordered" evidence="10">
    <location>
        <begin position="2036"/>
        <end position="2058"/>
    </location>
</feature>
<evidence type="ECO:0000256" key="7">
    <source>
        <dbReference type="ARBA" id="ARBA00023125"/>
    </source>
</evidence>
<dbReference type="EMBL" id="KZ772710">
    <property type="protein sequence ID" value="PTQ40718.1"/>
    <property type="molecule type" value="Genomic_DNA"/>
</dbReference>
<evidence type="ECO:0000256" key="8">
    <source>
        <dbReference type="ARBA" id="ARBA00023242"/>
    </source>
</evidence>
<dbReference type="SUPFAM" id="SSF48371">
    <property type="entry name" value="ARM repeat"/>
    <property type="match status" value="1"/>
</dbReference>
<dbReference type="FunFam" id="3.40.50.10810:FF:000009">
    <property type="entry name" value="B-TFIID TATA-box-binding protein-associated factor 1"/>
    <property type="match status" value="1"/>
</dbReference>
<dbReference type="Pfam" id="PF12054">
    <property type="entry name" value="DUF3535"/>
    <property type="match status" value="1"/>
</dbReference>
<dbReference type="InterPro" id="IPR000330">
    <property type="entry name" value="SNF2_N"/>
</dbReference>
<dbReference type="PANTHER" id="PTHR36498">
    <property type="entry name" value="TATA-BINDING PROTEIN-ASSOCIATED FACTOR 172"/>
    <property type="match status" value="1"/>
</dbReference>
<protein>
    <recommendedName>
        <fullName evidence="15">TATA-binding protein-associated factor BTAF1</fullName>
    </recommendedName>
</protein>
<dbReference type="InterPro" id="IPR021133">
    <property type="entry name" value="HEAT_type_2"/>
</dbReference>
<dbReference type="FunFam" id="3.40.50.300:FF:000428">
    <property type="entry name" value="TATA-binding protein-associated factor 172"/>
    <property type="match status" value="1"/>
</dbReference>
<evidence type="ECO:0000256" key="10">
    <source>
        <dbReference type="SAM" id="MobiDB-lite"/>
    </source>
</evidence>
<dbReference type="Pfam" id="PF00271">
    <property type="entry name" value="Helicase_C"/>
    <property type="match status" value="1"/>
</dbReference>
<keyword evidence="2" id="KW-0677">Repeat</keyword>
<dbReference type="EMBL" id="KZ772710">
    <property type="protein sequence ID" value="PTQ40719.1"/>
    <property type="molecule type" value="Genomic_DNA"/>
</dbReference>
<dbReference type="Pfam" id="PF00176">
    <property type="entry name" value="SNF2-rel_dom"/>
    <property type="match status" value="1"/>
</dbReference>
<evidence type="ECO:0000259" key="12">
    <source>
        <dbReference type="PROSITE" id="PS51194"/>
    </source>
</evidence>
<dbReference type="GO" id="GO:0003677">
    <property type="term" value="F:DNA binding"/>
    <property type="evidence" value="ECO:0007669"/>
    <property type="project" value="UniProtKB-KW"/>
</dbReference>
<feature type="region of interest" description="Disordered" evidence="10">
    <location>
        <begin position="869"/>
        <end position="894"/>
    </location>
</feature>
<dbReference type="SMART" id="SM00490">
    <property type="entry name" value="HELICc"/>
    <property type="match status" value="1"/>
</dbReference>
<dbReference type="PANTHER" id="PTHR36498:SF1">
    <property type="entry name" value="TATA-BINDING PROTEIN-ASSOCIATED FACTOR 172"/>
    <property type="match status" value="1"/>
</dbReference>
<dbReference type="InterPro" id="IPR011989">
    <property type="entry name" value="ARM-like"/>
</dbReference>
<evidence type="ECO:0000256" key="9">
    <source>
        <dbReference type="PROSITE-ProRule" id="PRU00103"/>
    </source>
</evidence>
<evidence type="ECO:0000256" key="6">
    <source>
        <dbReference type="ARBA" id="ARBA00022840"/>
    </source>
</evidence>
<feature type="domain" description="Helicase ATP-binding" evidence="11">
    <location>
        <begin position="1500"/>
        <end position="1675"/>
    </location>
</feature>
<keyword evidence="7" id="KW-0238">DNA-binding</keyword>
<evidence type="ECO:0000256" key="4">
    <source>
        <dbReference type="ARBA" id="ARBA00022801"/>
    </source>
</evidence>
<evidence type="ECO:0000313" key="14">
    <source>
        <dbReference type="Proteomes" id="UP000244005"/>
    </source>
</evidence>
<dbReference type="GO" id="GO:0017025">
    <property type="term" value="F:TBP-class protein binding"/>
    <property type="evidence" value="ECO:0007669"/>
    <property type="project" value="InterPro"/>
</dbReference>
<dbReference type="GO" id="GO:0016887">
    <property type="term" value="F:ATP hydrolysis activity"/>
    <property type="evidence" value="ECO:0007669"/>
    <property type="project" value="InterPro"/>
</dbReference>
<dbReference type="PROSITE" id="PS51192">
    <property type="entry name" value="HELICASE_ATP_BIND_1"/>
    <property type="match status" value="1"/>
</dbReference>
<dbReference type="InterPro" id="IPR044078">
    <property type="entry name" value="Mot1_ATP-bd"/>
</dbReference>
<evidence type="ECO:0000256" key="2">
    <source>
        <dbReference type="ARBA" id="ARBA00022737"/>
    </source>
</evidence>
<reference evidence="14" key="1">
    <citation type="journal article" date="2017" name="Cell">
        <title>Insights into land plant evolution garnered from the Marchantia polymorpha genome.</title>
        <authorList>
            <person name="Bowman J.L."/>
            <person name="Kohchi T."/>
            <person name="Yamato K.T."/>
            <person name="Jenkins J."/>
            <person name="Shu S."/>
            <person name="Ishizaki K."/>
            <person name="Yamaoka S."/>
            <person name="Nishihama R."/>
            <person name="Nakamura Y."/>
            <person name="Berger F."/>
            <person name="Adam C."/>
            <person name="Aki S.S."/>
            <person name="Althoff F."/>
            <person name="Araki T."/>
            <person name="Arteaga-Vazquez M.A."/>
            <person name="Balasubrmanian S."/>
            <person name="Barry K."/>
            <person name="Bauer D."/>
            <person name="Boehm C.R."/>
            <person name="Briginshaw L."/>
            <person name="Caballero-Perez J."/>
            <person name="Catarino B."/>
            <person name="Chen F."/>
            <person name="Chiyoda S."/>
            <person name="Chovatia M."/>
            <person name="Davies K.M."/>
            <person name="Delmans M."/>
            <person name="Demura T."/>
            <person name="Dierschke T."/>
            <person name="Dolan L."/>
            <person name="Dorantes-Acosta A.E."/>
            <person name="Eklund D.M."/>
            <person name="Florent S.N."/>
            <person name="Flores-Sandoval E."/>
            <person name="Fujiyama A."/>
            <person name="Fukuzawa H."/>
            <person name="Galik B."/>
            <person name="Grimanelli D."/>
            <person name="Grimwood J."/>
            <person name="Grossniklaus U."/>
            <person name="Hamada T."/>
            <person name="Haseloff J."/>
            <person name="Hetherington A.J."/>
            <person name="Higo A."/>
            <person name="Hirakawa Y."/>
            <person name="Hundley H.N."/>
            <person name="Ikeda Y."/>
            <person name="Inoue K."/>
            <person name="Inoue S.I."/>
            <person name="Ishida S."/>
            <person name="Jia Q."/>
            <person name="Kakita M."/>
            <person name="Kanazawa T."/>
            <person name="Kawai Y."/>
            <person name="Kawashima T."/>
            <person name="Kennedy M."/>
            <person name="Kinose K."/>
            <person name="Kinoshita T."/>
            <person name="Kohara Y."/>
            <person name="Koide E."/>
            <person name="Komatsu K."/>
            <person name="Kopischke S."/>
            <person name="Kubo M."/>
            <person name="Kyozuka J."/>
            <person name="Lagercrantz U."/>
            <person name="Lin S.S."/>
            <person name="Lindquist E."/>
            <person name="Lipzen A.M."/>
            <person name="Lu C.W."/>
            <person name="De Luna E."/>
            <person name="Martienssen R.A."/>
            <person name="Minamino N."/>
            <person name="Mizutani M."/>
            <person name="Mizutani M."/>
            <person name="Mochizuki N."/>
            <person name="Monte I."/>
            <person name="Mosher R."/>
            <person name="Nagasaki H."/>
            <person name="Nakagami H."/>
            <person name="Naramoto S."/>
            <person name="Nishitani K."/>
            <person name="Ohtani M."/>
            <person name="Okamoto T."/>
            <person name="Okumura M."/>
            <person name="Phillips J."/>
            <person name="Pollak B."/>
            <person name="Reinders A."/>
            <person name="Rovekamp M."/>
            <person name="Sano R."/>
            <person name="Sawa S."/>
            <person name="Schmid M.W."/>
            <person name="Shirakawa M."/>
            <person name="Solano R."/>
            <person name="Spunde A."/>
            <person name="Suetsugu N."/>
            <person name="Sugano S."/>
            <person name="Sugiyama A."/>
            <person name="Sun R."/>
            <person name="Suzuki Y."/>
            <person name="Takenaka M."/>
            <person name="Takezawa D."/>
            <person name="Tomogane H."/>
            <person name="Tsuzuki M."/>
            <person name="Ueda T."/>
            <person name="Umeda M."/>
            <person name="Ward J.M."/>
            <person name="Watanabe Y."/>
            <person name="Yazaki K."/>
            <person name="Yokoyama R."/>
            <person name="Yoshitake Y."/>
            <person name="Yotsui I."/>
            <person name="Zachgo S."/>
            <person name="Schmutz J."/>
        </authorList>
    </citation>
    <scope>NUCLEOTIDE SEQUENCE [LARGE SCALE GENOMIC DNA]</scope>
    <source>
        <strain evidence="14">Tak-1</strain>
    </source>
</reference>
<dbReference type="OMA" id="WYSDIAC"/>
<dbReference type="InterPro" id="IPR000357">
    <property type="entry name" value="HEAT"/>
</dbReference>
<dbReference type="InterPro" id="IPR022707">
    <property type="entry name" value="Mot1_central_dom"/>
</dbReference>
<sequence>MAHQTSRLHRLLTLLDTGSTSTTRRTAARQIGEIAKLHPTELRPLLRRVRQFLRSKSWDTRVAAAQAIGAIAENVSHPTVKEIISKAEAELAALGHPLNFSVYLDLCALGTSQSSNSLTFSSFDIQRVLEFGASLLASGGQEYDISVDNTKTSAERLARQKKNLRRRLGLDGCEQFMDVNDMIRDEDLMSHRGAYTNGDGPSHGYYGQVGAKQEVQDLVANMMPLARSLSARERNMLKRKAKVIVKDGNSKEWQEEEDAEEPTAKRTKNTKAVITEQPQAGDKLVMEAVLDDDSPEPEGDGRWPFGHFVELLIHDMFDTVWEIRHGSIMALREILSTQAASAAVVTPALDVEEVPPACDAVGDLNLTSSSKGRGFDLDLNAGLEEETLDFQSVKEEVPDTRNGTHANNWNGCQSTPDIKPSWIASQGADINIEAGTVVVKPELDLNQLDLNLEVRDEPFREEPKMVKLEPREIPYAENVERRIDTSVKVENCSNAIRPFLNIPKDSRASKLLLSARESWAANLEFLQDCTIRLLCVFSLDRFGDYVSDQVVAPVRETCAQVLGAALKHMSKELVHATFNILLQMQGRHEWEVRHGSLLGIKYLVAVRQDMMRELLPRVLPACMVGLEDPDDDVRAVAAEALTPAAAALVTSNSEAVSAILLSLWDILLDLDDLSPSTSSVMHLLSELYSQPGVLPRTVMEKRKLIDLNEMVSADENGGDLRDGPRDDPFLLASLAPRLWPFMRHNITSVRHAAIRTLERLLEAGNQGNLGISQSGTFWAVPILGDALRLVFQNLLLETDDSILLCSQRVWRLLLQCPQKHLASAAGAYFASWLKLSSTALGSPLETSKMFSPNSLPRRSRVKVVEKLRGGKGGNMSAGESRWQSQREASSRSRNVDNFTNQSSKVIVGAEGEKSVVQMRVATASALGILAASLSDSMLGTAVIALLELLNSTSGVQRQVASMVLVSWFKEFRTNLDQERVGQAVAAAQPLRMRLLQLLSATDPALPTPGSNAPYSELSRIYTKMRGEAGALIKHAEASGYSKILFPDGIPSTEGLNADAAIELATRPGSPLDIRPAGDPPLDDKIVSSSDMYESTRQRLLATAGYLTSLQINLHISVLASLAGAVVWMGELTSKLNPIIQPLMQAVKREQEEVLQRPAADALAEVISQCVGRKPSPNDKLIKNLSVLTCADPLETPVATAANAVSEDTDIGVSGKINTGVKVKPQGGSSSEERSRIEGAIARRGAELALKSLCDKFRGSLFEQLSKLWDCLTESLGQGIPVSVASSFTWNEVVLPDLKADAQALVNNLQVVRSLAPVLDKTLHPQILSLLPAIFACVCHEHALVRVSAAKCITAMAKSITDPVMAAVLTKAVPMLGNTTSVEARQGAGILVSYLVEGLGPELVAYAPHLIVPLLGCMSDINSNVRQSVTHSFAALVPLLPLSRGVPSPPGLSECQASKSAEDTRFLEQLLDNTQVDDYKVAVPIAATLRRYQQEGINWLAFLKRFKLHGILCDDMGLGKTLQASAIVASDTAERLAAYTATKSPDMCPLPSLIVCPSTLVGHWAFEIEKFISPDVLNPLQYSGTPQDRTALRSQFHKHNVVVTSYDVLRKDIDFLGQKVWNYCVLDEGHAIKNSKSKITLAAKRIQAEHRLILSGTPIQNNVLELWSLFDFLMPGFLGSERQFQSNYGRPLTAARDAKCSAKEAEAGVLAMEALHKQVMPFLLRRTKDEVLADLPPKIIQDRYCDLSPLQLRLYEDFSRSQAKKEVSSLVQAYGGPEVTEASSGSGGASAHVFQALQYLRRLCSHPLLVVNEMSNETVAAFQAETASSSGKDSKAGLHDLQHAPKLLALKEILEECGIGVQDSSGDTGIEGGQHRVLIFAQLKSFLDIIEKDLFEAHMKSVTYLRLDGSVETDKRFGIVKAFNSDPTIDVLLLTTHVGGLGLNLTAADTVVFMEHDWNPMRDLQAMDRAHRLGQRRVVNVHRLIMRGTLEEKVMSLQRFKLSVANTIITAENASLNSMDTTQLLDLFTVSANSGKQASASKKSGDEEADGAAAANAAGGGRGMKAMLNGLEELWDQSQYTEEYNMGQFVNRLNS</sequence>
<proteinExistence type="predicted"/>
<dbReference type="InterPro" id="IPR027417">
    <property type="entry name" value="P-loop_NTPase"/>
</dbReference>
<dbReference type="Proteomes" id="UP000244005">
    <property type="component" value="Unassembled WGS sequence"/>
</dbReference>
<dbReference type="GO" id="GO:0004386">
    <property type="term" value="F:helicase activity"/>
    <property type="evidence" value="ECO:0007669"/>
    <property type="project" value="UniProtKB-KW"/>
</dbReference>
<reference evidence="13" key="2">
    <citation type="submission" date="2017-12" db="EMBL/GenBank/DDBJ databases">
        <title>WGS assembly of Marchantia polymorpha.</title>
        <authorList>
            <person name="Bowman J.L."/>
            <person name="Kohchi T."/>
            <person name="Yamato K.T."/>
            <person name="Jenkins J."/>
            <person name="Shu S."/>
            <person name="Ishizaki K."/>
            <person name="Yamaoka S."/>
            <person name="Nishihama R."/>
            <person name="Nakamura Y."/>
            <person name="Berger F."/>
            <person name="Adam C."/>
            <person name="Aki S.S."/>
            <person name="Althoff F."/>
            <person name="Araki T."/>
            <person name="Arteaga-Vazquez M.A."/>
            <person name="Balasubrmanian S."/>
            <person name="Bauer D."/>
            <person name="Boehm C.R."/>
            <person name="Briginshaw L."/>
            <person name="Caballero-Perez J."/>
            <person name="Catarino B."/>
            <person name="Chen F."/>
            <person name="Chiyoda S."/>
            <person name="Chovatia M."/>
            <person name="Davies K.M."/>
            <person name="Delmans M."/>
            <person name="Demura T."/>
            <person name="Dierschke T."/>
            <person name="Dolan L."/>
            <person name="Dorantes-Acosta A.E."/>
            <person name="Eklund D.M."/>
            <person name="Florent S.N."/>
            <person name="Flores-Sandoval E."/>
            <person name="Fujiyama A."/>
            <person name="Fukuzawa H."/>
            <person name="Galik B."/>
            <person name="Grimanelli D."/>
            <person name="Grimwood J."/>
            <person name="Grossniklaus U."/>
            <person name="Hamada T."/>
            <person name="Haseloff J."/>
            <person name="Hetherington A.J."/>
            <person name="Higo A."/>
            <person name="Hirakawa Y."/>
            <person name="Hundley H.N."/>
            <person name="Ikeda Y."/>
            <person name="Inoue K."/>
            <person name="Inoue S."/>
            <person name="Ishida S."/>
            <person name="Jia Q."/>
            <person name="Kakita M."/>
            <person name="Kanazawa T."/>
            <person name="Kawai Y."/>
            <person name="Kawashima T."/>
            <person name="Kennedy M."/>
            <person name="Kinose K."/>
            <person name="Kinoshita T."/>
            <person name="Kohara Y."/>
            <person name="Koide E."/>
            <person name="Komatsu K."/>
            <person name="Kopischke S."/>
            <person name="Kubo M."/>
            <person name="Kyozuka J."/>
            <person name="Lagercrantz U."/>
            <person name="Lin S.S."/>
            <person name="Lindquist E."/>
            <person name="Lipzen A.M."/>
            <person name="Lu C."/>
            <person name="Luna E.D."/>
            <person name="Martienssen R.A."/>
            <person name="Minamino N."/>
            <person name="Mizutani M."/>
            <person name="Mizutani M."/>
            <person name="Mochizuki N."/>
            <person name="Monte I."/>
            <person name="Mosher R."/>
            <person name="Nagasaki H."/>
            <person name="Nakagami H."/>
            <person name="Naramoto S."/>
            <person name="Nishitani K."/>
            <person name="Ohtani M."/>
            <person name="Okamoto T."/>
            <person name="Okumura M."/>
            <person name="Phillips J."/>
            <person name="Pollak B."/>
            <person name="Reinders A."/>
            <person name="Roevekamp M."/>
            <person name="Sano R."/>
            <person name="Sawa S."/>
            <person name="Schmid M.W."/>
            <person name="Shirakawa M."/>
            <person name="Solano R."/>
            <person name="Spunde A."/>
            <person name="Suetsugu N."/>
            <person name="Sugano S."/>
            <person name="Sugiyama A."/>
            <person name="Sun R."/>
            <person name="Suzuki Y."/>
            <person name="Takenaka M."/>
            <person name="Takezawa D."/>
            <person name="Tomogane H."/>
            <person name="Tsuzuki M."/>
            <person name="Ueda T."/>
            <person name="Umeda M."/>
            <person name="Ward J.M."/>
            <person name="Watanabe Y."/>
            <person name="Yazaki K."/>
            <person name="Yokoyama R."/>
            <person name="Yoshitake Y."/>
            <person name="Yotsui I."/>
            <person name="Zachgo S."/>
            <person name="Schmutz J."/>
        </authorList>
    </citation>
    <scope>NUCLEOTIDE SEQUENCE [LARGE SCALE GENOMIC DNA]</scope>
    <source>
        <strain evidence="13">Tak-1</strain>
    </source>
</reference>